<keyword evidence="4" id="KW-1133">Transmembrane helix</keyword>
<keyword evidence="11" id="KW-1185">Reference proteome</keyword>
<dbReference type="AlphaFoldDB" id="A0A1H2E8B8"/>
<evidence type="ECO:0000313" key="10">
    <source>
        <dbReference type="EMBL" id="SDT91274.1"/>
    </source>
</evidence>
<evidence type="ECO:0000256" key="1">
    <source>
        <dbReference type="ARBA" id="ARBA00004401"/>
    </source>
</evidence>
<keyword evidence="3" id="KW-0812">Transmembrane</keyword>
<dbReference type="STRING" id="1245526.SAMN05216580_0383"/>
<keyword evidence="6" id="KW-0143">Chaperone</keyword>
<dbReference type="InterPro" id="IPR018704">
    <property type="entry name" value="SecYEG/CpoB_TPR"/>
</dbReference>
<organism evidence="10 11">
    <name type="scientific">Geopseudomonas guangdongensis</name>
    <dbReference type="NCBI Taxonomy" id="1245526"/>
    <lineage>
        <taxon>Bacteria</taxon>
        <taxon>Pseudomonadati</taxon>
        <taxon>Pseudomonadota</taxon>
        <taxon>Gammaproteobacteria</taxon>
        <taxon>Pseudomonadales</taxon>
        <taxon>Pseudomonadaceae</taxon>
        <taxon>Geopseudomonas</taxon>
    </lineage>
</organism>
<sequence length="216" mass="23120">MTSRTEEEELAAIKEWWQRNGKPLLAGGALALAGVLGWQLWQDRQINQSQAASALYQQLVDISLNGAGEPDAAKVSELTGRLNKDFAGSHYAQYASLLLARVAVDSGRLDEAAAELRKVMDAPADATLGEVSRQRLARVLSAQDKTEEGLALLAGEAAAVFVASREELRGDLLVKLGRNAEARAAYQKARAAQPQEAGLGTLQIKLDDLADGEAQQ</sequence>
<evidence type="ECO:0000256" key="3">
    <source>
        <dbReference type="ARBA" id="ARBA00022692"/>
    </source>
</evidence>
<evidence type="ECO:0000256" key="4">
    <source>
        <dbReference type="ARBA" id="ARBA00022989"/>
    </source>
</evidence>
<dbReference type="EMBL" id="LT629780">
    <property type="protein sequence ID" value="SDT91274.1"/>
    <property type="molecule type" value="Genomic_DNA"/>
</dbReference>
<evidence type="ECO:0000256" key="8">
    <source>
        <dbReference type="ARBA" id="ARBA00024235"/>
    </source>
</evidence>
<evidence type="ECO:0000256" key="7">
    <source>
        <dbReference type="ARBA" id="ARBA00024197"/>
    </source>
</evidence>
<dbReference type="InterPro" id="IPR026039">
    <property type="entry name" value="YfgM"/>
</dbReference>
<dbReference type="OrthoDB" id="9789675at2"/>
<evidence type="ECO:0000256" key="2">
    <source>
        <dbReference type="ARBA" id="ARBA00022475"/>
    </source>
</evidence>
<feature type="domain" description="Ancillary SecYEG translocon subunit/Cell division coordinator CpoB TPR" evidence="9">
    <location>
        <begin position="14"/>
        <end position="210"/>
    </location>
</feature>
<evidence type="ECO:0000256" key="6">
    <source>
        <dbReference type="ARBA" id="ARBA00023186"/>
    </source>
</evidence>
<evidence type="ECO:0000313" key="11">
    <source>
        <dbReference type="Proteomes" id="UP000243063"/>
    </source>
</evidence>
<comment type="subcellular location">
    <subcellularLocation>
        <location evidence="1">Cell membrane</location>
        <topology evidence="1">Single-pass type II membrane protein</topology>
    </subcellularLocation>
</comment>
<accession>A0A1H2E8B8</accession>
<comment type="similarity">
    <text evidence="7">Belongs to the YfgM family.</text>
</comment>
<reference evidence="11" key="1">
    <citation type="submission" date="2016-10" db="EMBL/GenBank/DDBJ databases">
        <authorList>
            <person name="Varghese N."/>
            <person name="Submissions S."/>
        </authorList>
    </citation>
    <scope>NUCLEOTIDE SEQUENCE [LARGE SCALE GENOMIC DNA]</scope>
    <source>
        <strain evidence="11">CCTCC 2012022</strain>
    </source>
</reference>
<dbReference type="PANTHER" id="PTHR38035">
    <property type="entry name" value="UPF0070 PROTEIN YFGM"/>
    <property type="match status" value="1"/>
</dbReference>
<dbReference type="GO" id="GO:0044877">
    <property type="term" value="F:protein-containing complex binding"/>
    <property type="evidence" value="ECO:0007669"/>
    <property type="project" value="InterPro"/>
</dbReference>
<dbReference type="InterPro" id="IPR011990">
    <property type="entry name" value="TPR-like_helical_dom_sf"/>
</dbReference>
<proteinExistence type="inferred from homology"/>
<gene>
    <name evidence="10" type="ORF">SAMN05216580_0383</name>
</gene>
<dbReference type="Gene3D" id="1.25.40.10">
    <property type="entry name" value="Tetratricopeptide repeat domain"/>
    <property type="match status" value="1"/>
</dbReference>
<keyword evidence="2" id="KW-1003">Cell membrane</keyword>
<dbReference type="Proteomes" id="UP000243063">
    <property type="component" value="Chromosome I"/>
</dbReference>
<evidence type="ECO:0000259" key="9">
    <source>
        <dbReference type="Pfam" id="PF09976"/>
    </source>
</evidence>
<dbReference type="RefSeq" id="WP_090211702.1">
    <property type="nucleotide sequence ID" value="NZ_LT629780.1"/>
</dbReference>
<keyword evidence="5" id="KW-0472">Membrane</keyword>
<dbReference type="PANTHER" id="PTHR38035:SF1">
    <property type="entry name" value="ANCILLARY SECYEG TRANSLOCON SUBUNIT"/>
    <property type="match status" value="1"/>
</dbReference>
<dbReference type="GO" id="GO:0005886">
    <property type="term" value="C:plasma membrane"/>
    <property type="evidence" value="ECO:0007669"/>
    <property type="project" value="UniProtKB-SubCell"/>
</dbReference>
<protein>
    <recommendedName>
        <fullName evidence="8">Ancillary SecYEG translocon subunit</fullName>
    </recommendedName>
</protein>
<evidence type="ECO:0000256" key="5">
    <source>
        <dbReference type="ARBA" id="ARBA00023136"/>
    </source>
</evidence>
<name>A0A1H2E8B8_9GAMM</name>
<dbReference type="SUPFAM" id="SSF48452">
    <property type="entry name" value="TPR-like"/>
    <property type="match status" value="1"/>
</dbReference>
<dbReference type="PIRSF" id="PIRSF006170">
    <property type="entry name" value="YfgM"/>
    <property type="match status" value="1"/>
</dbReference>
<dbReference type="Pfam" id="PF09976">
    <property type="entry name" value="TPR_21"/>
    <property type="match status" value="1"/>
</dbReference>